<gene>
    <name evidence="1" type="ORF">CRU78_11345</name>
</gene>
<protein>
    <submittedName>
        <fullName evidence="1">Uncharacterized protein</fullName>
    </submittedName>
</protein>
<accession>A0A6A7RUA4</accession>
<evidence type="ECO:0000313" key="1">
    <source>
        <dbReference type="EMBL" id="MQM31075.1"/>
    </source>
</evidence>
<name>A0A6A7RUA4_9PROT</name>
<dbReference type="Proteomes" id="UP000342300">
    <property type="component" value="Unassembled WGS sequence"/>
</dbReference>
<dbReference type="EMBL" id="PDHS01000261">
    <property type="protein sequence ID" value="MQM31075.1"/>
    <property type="molecule type" value="Genomic_DNA"/>
</dbReference>
<proteinExistence type="predicted"/>
<reference evidence="1 2" key="1">
    <citation type="submission" date="2017-09" db="EMBL/GenBank/DDBJ databases">
        <title>Metagenomic Analysis Reveals Denitrifying Candidatus Accumulibacter and Flanking Population as a Source of N2O.</title>
        <authorList>
            <person name="Gao H."/>
            <person name="Mao Y."/>
            <person name="Zhao X."/>
            <person name="Liu W.-T."/>
            <person name="Zhang T."/>
            <person name="Wells G."/>
        </authorList>
    </citation>
    <scope>NUCLEOTIDE SEQUENCE [LARGE SCALE GENOMIC DNA]</scope>
    <source>
        <strain evidence="1">CANDO_2_IC</strain>
    </source>
</reference>
<dbReference type="AlphaFoldDB" id="A0A6A7RUA4"/>
<sequence>MSASPPTSHAKVLASYPDALAAETLDAITGQTPAPIPADQEAAVVGWLAAIGETDQAILVDVLTTCRHDEGARAYYLGRAAYVATDDLDDRRSCRKCRKLRAGVCIVAKPGSVVSATRGYRPAAPEMVQRCEGHAA</sequence>
<organism evidence="1 2">
    <name type="scientific">Candidatus Accumulibacter phosphatis</name>
    <dbReference type="NCBI Taxonomy" id="327160"/>
    <lineage>
        <taxon>Bacteria</taxon>
        <taxon>Pseudomonadati</taxon>
        <taxon>Pseudomonadota</taxon>
        <taxon>Betaproteobacteria</taxon>
        <taxon>Candidatus Accumulibacter</taxon>
    </lineage>
</organism>
<evidence type="ECO:0000313" key="2">
    <source>
        <dbReference type="Proteomes" id="UP000342300"/>
    </source>
</evidence>
<comment type="caution">
    <text evidence="1">The sequence shown here is derived from an EMBL/GenBank/DDBJ whole genome shotgun (WGS) entry which is preliminary data.</text>
</comment>